<name>A0ABX8R4I4_9ACTN</name>
<sequence length="109" mass="11555">MKRIPVDVAGLEFRAVEDIAPKLKNRETGEMKVNAAGVPVYEVLMTVKGEGRRTELMAVSLPTNAPPDVRAGQVVALEGLTGFFWETSGRAGVSFSVTAIAPVLDEAGV</sequence>
<evidence type="ECO:0000313" key="1">
    <source>
        <dbReference type="EMBL" id="QXJ25980.1"/>
    </source>
</evidence>
<evidence type="ECO:0000313" key="2">
    <source>
        <dbReference type="Proteomes" id="UP001049518"/>
    </source>
</evidence>
<evidence type="ECO:0008006" key="3">
    <source>
        <dbReference type="Google" id="ProtNLM"/>
    </source>
</evidence>
<reference evidence="1" key="1">
    <citation type="submission" date="2020-07" db="EMBL/GenBank/DDBJ databases">
        <authorList>
            <person name="Tarantini F.S."/>
            <person name="Hong K.W."/>
            <person name="Chan K.G."/>
        </authorList>
    </citation>
    <scope>NUCLEOTIDE SEQUENCE</scope>
    <source>
        <strain evidence="1">32-07</strain>
    </source>
</reference>
<proteinExistence type="predicted"/>
<dbReference type="Proteomes" id="UP001049518">
    <property type="component" value="Chromosome"/>
</dbReference>
<organism evidence="1 2">
    <name type="scientific">Actinomadura graeca</name>
    <dbReference type="NCBI Taxonomy" id="2750812"/>
    <lineage>
        <taxon>Bacteria</taxon>
        <taxon>Bacillati</taxon>
        <taxon>Actinomycetota</taxon>
        <taxon>Actinomycetes</taxon>
        <taxon>Streptosporangiales</taxon>
        <taxon>Thermomonosporaceae</taxon>
        <taxon>Actinomadura</taxon>
    </lineage>
</organism>
<accession>A0ABX8R4I4</accession>
<keyword evidence="2" id="KW-1185">Reference proteome</keyword>
<gene>
    <name evidence="1" type="ORF">AGRA3207_007553</name>
</gene>
<dbReference type="RefSeq" id="WP_231332194.1">
    <property type="nucleotide sequence ID" value="NZ_CP059572.1"/>
</dbReference>
<dbReference type="EMBL" id="CP059572">
    <property type="protein sequence ID" value="QXJ25980.1"/>
    <property type="molecule type" value="Genomic_DNA"/>
</dbReference>
<protein>
    <recommendedName>
        <fullName evidence="3">Regulatory protein</fullName>
    </recommendedName>
</protein>